<dbReference type="Pfam" id="PF01476">
    <property type="entry name" value="LysM"/>
    <property type="match status" value="2"/>
</dbReference>
<dbReference type="PATRIC" id="fig|1618551.3.peg.797"/>
<feature type="domain" description="LysM" evidence="2">
    <location>
        <begin position="147"/>
        <end position="191"/>
    </location>
</feature>
<dbReference type="InterPro" id="IPR016047">
    <property type="entry name" value="M23ase_b-sheet_dom"/>
</dbReference>
<accession>A0A0G0NCZ8</accession>
<dbReference type="CDD" id="cd12797">
    <property type="entry name" value="M23_peptidase"/>
    <property type="match status" value="1"/>
</dbReference>
<dbReference type="GO" id="GO:0004222">
    <property type="term" value="F:metalloendopeptidase activity"/>
    <property type="evidence" value="ECO:0007669"/>
    <property type="project" value="TreeGrafter"/>
</dbReference>
<protein>
    <submittedName>
        <fullName evidence="3">Peptidase M23 family protein</fullName>
    </submittedName>
</protein>
<sequence>MGPKEKEPYLNGLSNSQAKEYRILTFFEEVLPRLNEIFSEFKHFIFELTNYLERILHLSFLRFESGKSLFAAILYRQRGKYAKRFVHSGMAGLAALGVMIAPVVAQEFPGRTLDPWDIPSPSSVLSASVEETGISTDISSKPRDKIIEYEVQEGDTISGVADKFGISQDTILWQNNLSVSDRIKPGQALEILPVAGISYKVAKGDTVYSIAKKFDSSPQAIVDFPFNTFVNDETFELAVGQSIIVPDGIKPDERPVAPRTRRITPDAGTVVASGAFVWPASGQISQNFVWYHKGIDIANRGAPDILAADAGKVVTAGWPDNYGYGNRVIVDHGNGYRTLYGHLSRVYVTPGQTVARGAAIGKMGSTGRSTGIHLHFEVTKEGAFLNPLSVLR</sequence>
<evidence type="ECO:0000313" key="4">
    <source>
        <dbReference type="Proteomes" id="UP000034690"/>
    </source>
</evidence>
<dbReference type="Proteomes" id="UP000034690">
    <property type="component" value="Unassembled WGS sequence"/>
</dbReference>
<name>A0A0G0NCZ8_9BACT</name>
<reference evidence="3 4" key="1">
    <citation type="journal article" date="2015" name="Nature">
        <title>rRNA introns, odd ribosomes, and small enigmatic genomes across a large radiation of phyla.</title>
        <authorList>
            <person name="Brown C.T."/>
            <person name="Hug L.A."/>
            <person name="Thomas B.C."/>
            <person name="Sharon I."/>
            <person name="Castelle C.J."/>
            <person name="Singh A."/>
            <person name="Wilkins M.J."/>
            <person name="Williams K.H."/>
            <person name="Banfield J.F."/>
        </authorList>
    </citation>
    <scope>NUCLEOTIDE SEQUENCE [LARGE SCALE GENOMIC DNA]</scope>
</reference>
<dbReference type="SMART" id="SM00257">
    <property type="entry name" value="LysM"/>
    <property type="match status" value="2"/>
</dbReference>
<dbReference type="PANTHER" id="PTHR21666:SF270">
    <property type="entry name" value="MUREIN HYDROLASE ACTIVATOR ENVC"/>
    <property type="match status" value="1"/>
</dbReference>
<dbReference type="InterPro" id="IPR018392">
    <property type="entry name" value="LysM"/>
</dbReference>
<dbReference type="AlphaFoldDB" id="A0A0G0NCZ8"/>
<dbReference type="InterPro" id="IPR050570">
    <property type="entry name" value="Cell_wall_metabolism_enzyme"/>
</dbReference>
<dbReference type="InterPro" id="IPR036779">
    <property type="entry name" value="LysM_dom_sf"/>
</dbReference>
<dbReference type="SUPFAM" id="SSF51261">
    <property type="entry name" value="Duplicated hybrid motif"/>
    <property type="match status" value="1"/>
</dbReference>
<dbReference type="CDD" id="cd00118">
    <property type="entry name" value="LysM"/>
    <property type="match status" value="2"/>
</dbReference>
<evidence type="ECO:0000256" key="1">
    <source>
        <dbReference type="SAM" id="Phobius"/>
    </source>
</evidence>
<dbReference type="PROSITE" id="PS51782">
    <property type="entry name" value="LYSM"/>
    <property type="match status" value="2"/>
</dbReference>
<feature type="domain" description="LysM" evidence="2">
    <location>
        <begin position="197"/>
        <end position="245"/>
    </location>
</feature>
<dbReference type="SUPFAM" id="SSF54106">
    <property type="entry name" value="LysM domain"/>
    <property type="match status" value="1"/>
</dbReference>
<keyword evidence="1" id="KW-0472">Membrane</keyword>
<evidence type="ECO:0000259" key="2">
    <source>
        <dbReference type="PROSITE" id="PS51782"/>
    </source>
</evidence>
<comment type="caution">
    <text evidence="3">The sequence shown here is derived from an EMBL/GenBank/DDBJ whole genome shotgun (WGS) entry which is preliminary data.</text>
</comment>
<dbReference type="InterPro" id="IPR011055">
    <property type="entry name" value="Dup_hybrid_motif"/>
</dbReference>
<proteinExistence type="predicted"/>
<keyword evidence="1" id="KW-0812">Transmembrane</keyword>
<dbReference type="Gene3D" id="3.10.350.10">
    <property type="entry name" value="LysM domain"/>
    <property type="match status" value="2"/>
</dbReference>
<dbReference type="EMBL" id="LBWQ01000018">
    <property type="protein sequence ID" value="KKR13368.1"/>
    <property type="molecule type" value="Genomic_DNA"/>
</dbReference>
<gene>
    <name evidence="3" type="ORF">UT40_C0018G0013</name>
</gene>
<keyword evidence="1" id="KW-1133">Transmembrane helix</keyword>
<dbReference type="Gene3D" id="2.70.70.10">
    <property type="entry name" value="Glucose Permease (Domain IIA)"/>
    <property type="match status" value="1"/>
</dbReference>
<evidence type="ECO:0000313" key="3">
    <source>
        <dbReference type="EMBL" id="KKR13368.1"/>
    </source>
</evidence>
<organism evidence="3 4">
    <name type="scientific">Candidatus Woesebacteria bacterium GW2011_GWA1_39_21b</name>
    <dbReference type="NCBI Taxonomy" id="1618551"/>
    <lineage>
        <taxon>Bacteria</taxon>
        <taxon>Candidatus Woeseibacteriota</taxon>
    </lineage>
</organism>
<feature type="transmembrane region" description="Helical" evidence="1">
    <location>
        <begin position="85"/>
        <end position="105"/>
    </location>
</feature>
<dbReference type="PANTHER" id="PTHR21666">
    <property type="entry name" value="PEPTIDASE-RELATED"/>
    <property type="match status" value="1"/>
</dbReference>
<dbReference type="Pfam" id="PF01551">
    <property type="entry name" value="Peptidase_M23"/>
    <property type="match status" value="1"/>
</dbReference>